<feature type="region of interest" description="Disordered" evidence="16">
    <location>
        <begin position="771"/>
        <end position="815"/>
    </location>
</feature>
<evidence type="ECO:0000256" key="2">
    <source>
        <dbReference type="ARBA" id="ARBA00022448"/>
    </source>
</evidence>
<evidence type="ECO:0000259" key="18">
    <source>
        <dbReference type="SMART" id="SM01420"/>
    </source>
</evidence>
<keyword evidence="8" id="KW-0106">Calcium</keyword>
<dbReference type="GO" id="GO:0005886">
    <property type="term" value="C:plasma membrane"/>
    <property type="evidence" value="ECO:0007669"/>
    <property type="project" value="UniProtKB-SubCell"/>
</dbReference>
<dbReference type="PANTHER" id="PTHR10117">
    <property type="entry name" value="TRANSIENT RECEPTOR POTENTIAL CHANNEL"/>
    <property type="match status" value="1"/>
</dbReference>
<dbReference type="SMART" id="SM00248">
    <property type="entry name" value="ANK"/>
    <property type="match status" value="2"/>
</dbReference>
<dbReference type="Pfam" id="PF12796">
    <property type="entry name" value="Ank_2"/>
    <property type="match status" value="1"/>
</dbReference>
<feature type="transmembrane region" description="Helical" evidence="17">
    <location>
        <begin position="366"/>
        <end position="385"/>
    </location>
</feature>
<keyword evidence="5" id="KW-0107">Calcium channel</keyword>
<evidence type="ECO:0000256" key="16">
    <source>
        <dbReference type="SAM" id="MobiDB-lite"/>
    </source>
</evidence>
<protein>
    <submittedName>
        <fullName evidence="19">Transient receptor potential cation channel subfamily c member 5b</fullName>
    </submittedName>
</protein>
<keyword evidence="9 17" id="KW-1133">Transmembrane helix</keyword>
<dbReference type="GO" id="GO:0034703">
    <property type="term" value="C:cation channel complex"/>
    <property type="evidence" value="ECO:0007669"/>
    <property type="project" value="TreeGrafter"/>
</dbReference>
<dbReference type="EMBL" id="JAFHDT010000019">
    <property type="protein sequence ID" value="KAI7795736.1"/>
    <property type="molecule type" value="Genomic_DNA"/>
</dbReference>
<feature type="transmembrane region" description="Helical" evidence="17">
    <location>
        <begin position="602"/>
        <end position="624"/>
    </location>
</feature>
<evidence type="ECO:0000256" key="15">
    <source>
        <dbReference type="ARBA" id="ARBA00036634"/>
    </source>
</evidence>
<comment type="catalytic activity">
    <reaction evidence="15">
        <text>Ca(2+)(in) = Ca(2+)(out)</text>
        <dbReference type="Rhea" id="RHEA:29671"/>
        <dbReference type="ChEBI" id="CHEBI:29108"/>
    </reaction>
</comment>
<name>A0A9W7WD88_TRIRA</name>
<dbReference type="NCBIfam" id="TIGR00870">
    <property type="entry name" value="trp"/>
    <property type="match status" value="1"/>
</dbReference>
<keyword evidence="3" id="KW-1003">Cell membrane</keyword>
<evidence type="ECO:0000256" key="12">
    <source>
        <dbReference type="ARBA" id="ARBA00023136"/>
    </source>
</evidence>
<dbReference type="GO" id="GO:0015279">
    <property type="term" value="F:store-operated calcium channel activity"/>
    <property type="evidence" value="ECO:0007669"/>
    <property type="project" value="TreeGrafter"/>
</dbReference>
<evidence type="ECO:0000313" key="19">
    <source>
        <dbReference type="EMBL" id="KAI7795736.1"/>
    </source>
</evidence>
<dbReference type="FunFam" id="1.10.287.70:FF:000266">
    <property type="entry name" value="Transient receptor potential cation channel subfamily c member 1"/>
    <property type="match status" value="1"/>
</dbReference>
<sequence length="1008" mass="115727">MKPMAQLYYKRADNSPYRDRIPLQIVRAEFELSAKERAYLTAVEKGDYAGVKQALEEADIYYNININCLDPLGRSALLIAIENENLEVMELLLSHDMHMGDALLYAIRKEVVGAVELLLSYRKLTGEKQVPSLLMDTQFSEFTPDITPIMLAAHTNNYEIIKLLVQRKVTIPRPHQIRCDCVECVSSSEVDSLRHSRSRLNIYKTLASPSLIALSSEDPILTAFRLGWELKELSKVENEFRQEYDELSQQCKLFAKDLLDQARSSRELETILNHSDDHSDELDPRECRDLAKLKLAIKYHQKEFVAQPNCQQLLATLWYDGFPGWRRRHWAVKLVTCFIIGLLFPAFSLVYLLAPKSTLGLFIKKPFIKFICHTASYLTFLFLLLLASQHIVQTDLHVQGPPPTIVEWMILPWVLGFIWAEIKEMWDGGFTEYIHDWWNLMDFAMNSLYLATISLKMVAYFKYNSSRPRVDWEMWHPTLIAEALFAIANIFSSLRLISLFTANSHLGPLQISLGRMLLDILKFLFIYCLVLLAFANGLNQLYFYYETQAADEPNNCKGIRCERQNNAFSTLFETLQSLFWSVFGLLNLYVTNVKARHEFTEFVGATMFGTYNVISLVVLLNMLIAMMNNSYQLIADHADIEWKFARTKLWMSYFDEGGTLPPPFNIIPSPKSVWYLFVWLHSRLCAHGESRHEDGCKRENFREFTERHADKLIQNQHYQEVIRNLVKRYVAAMIRSAKTDEGLTEENFKELKQDISSFRYEVLDLLGNRKPHHRTYSSSSEAAQDEPAETDEHKDEDGSKDADNRCGNWGRSCRSKASTSFTQSYRRSKESQFSVSSLFKSMSGLERRAKARPESNGLGKDMPPSFVHTSNRLHRFSRSKKNSLQRLGTLMTRMNGHTPQQSAYSISDRVPQADWHGPPMLSELTRSELHLHVLGLRSTETEQNQTQSTSQQANGKDRLLLVTNSPSPLHCASSLTASSADLCRGWMGTCDSLGSSSWEQEESVTTQL</sequence>
<evidence type="ECO:0000256" key="9">
    <source>
        <dbReference type="ARBA" id="ARBA00022989"/>
    </source>
</evidence>
<comment type="caution">
    <text evidence="19">The sequence shown here is derived from an EMBL/GenBank/DDBJ whole genome shotgun (WGS) entry which is preliminary data.</text>
</comment>
<evidence type="ECO:0000256" key="7">
    <source>
        <dbReference type="ARBA" id="ARBA00022737"/>
    </source>
</evidence>
<feature type="transmembrane region" description="Helical" evidence="17">
    <location>
        <begin position="483"/>
        <end position="502"/>
    </location>
</feature>
<dbReference type="GO" id="GO:0070679">
    <property type="term" value="F:inositol 1,4,5 trisphosphate binding"/>
    <property type="evidence" value="ECO:0007669"/>
    <property type="project" value="TreeGrafter"/>
</dbReference>
<dbReference type="InterPro" id="IPR005461">
    <property type="entry name" value="TRPC5_channel"/>
</dbReference>
<dbReference type="Gene3D" id="1.25.40.20">
    <property type="entry name" value="Ankyrin repeat-containing domain"/>
    <property type="match status" value="1"/>
</dbReference>
<evidence type="ECO:0000256" key="11">
    <source>
        <dbReference type="ARBA" id="ARBA00023065"/>
    </source>
</evidence>
<keyword evidence="14" id="KW-0407">Ion channel</keyword>
<feature type="transmembrane region" description="Helical" evidence="17">
    <location>
        <begin position="405"/>
        <end position="422"/>
    </location>
</feature>
<accession>A0A9W7WD88</accession>
<feature type="transmembrane region" description="Helical" evidence="17">
    <location>
        <begin position="523"/>
        <end position="545"/>
    </location>
</feature>
<keyword evidence="13" id="KW-1015">Disulfide bond</keyword>
<dbReference type="PRINTS" id="PR01646">
    <property type="entry name" value="TRPCHANNEL5"/>
</dbReference>
<evidence type="ECO:0000256" key="8">
    <source>
        <dbReference type="ARBA" id="ARBA00022837"/>
    </source>
</evidence>
<gene>
    <name evidence="19" type="ORF">IRJ41_004683</name>
</gene>
<keyword evidence="2" id="KW-0813">Transport</keyword>
<dbReference type="InterPro" id="IPR005821">
    <property type="entry name" value="Ion_trans_dom"/>
</dbReference>
<feature type="domain" description="Transient receptor ion channel" evidence="18">
    <location>
        <begin position="179"/>
        <end position="241"/>
    </location>
</feature>
<proteinExistence type="predicted"/>
<keyword evidence="20" id="KW-1185">Reference proteome</keyword>
<keyword evidence="10" id="KW-0040">ANK repeat</keyword>
<dbReference type="GO" id="GO:0051480">
    <property type="term" value="P:regulation of cytosolic calcium ion concentration"/>
    <property type="evidence" value="ECO:0007669"/>
    <property type="project" value="TreeGrafter"/>
</dbReference>
<evidence type="ECO:0000256" key="13">
    <source>
        <dbReference type="ARBA" id="ARBA00023157"/>
    </source>
</evidence>
<reference evidence="19" key="1">
    <citation type="submission" date="2021-02" db="EMBL/GenBank/DDBJ databases">
        <title>Comparative genomics reveals that relaxation of natural selection precedes convergent phenotypic evolution of cavefish.</title>
        <authorList>
            <person name="Peng Z."/>
        </authorList>
    </citation>
    <scope>NUCLEOTIDE SEQUENCE</scope>
    <source>
        <tissue evidence="19">Muscle</tissue>
    </source>
</reference>
<dbReference type="InterPro" id="IPR036770">
    <property type="entry name" value="Ankyrin_rpt-contain_sf"/>
</dbReference>
<dbReference type="FunFam" id="1.25.40.20:FF:000023">
    <property type="entry name" value="short transient receptor potential channel 4 isoform X1"/>
    <property type="match status" value="1"/>
</dbReference>
<feature type="transmembrane region" description="Helical" evidence="17">
    <location>
        <begin position="443"/>
        <end position="463"/>
    </location>
</feature>
<dbReference type="PANTHER" id="PTHR10117:SF76">
    <property type="entry name" value="SHORT TRANSIENT RECEPTOR POTENTIAL CHANNEL 5"/>
    <property type="match status" value="1"/>
</dbReference>
<evidence type="ECO:0000256" key="3">
    <source>
        <dbReference type="ARBA" id="ARBA00022475"/>
    </source>
</evidence>
<evidence type="ECO:0000256" key="4">
    <source>
        <dbReference type="ARBA" id="ARBA00022568"/>
    </source>
</evidence>
<keyword evidence="12 17" id="KW-0472">Membrane</keyword>
<evidence type="ECO:0000256" key="6">
    <source>
        <dbReference type="ARBA" id="ARBA00022692"/>
    </source>
</evidence>
<dbReference type="OrthoDB" id="2373987at2759"/>
<evidence type="ECO:0000256" key="10">
    <source>
        <dbReference type="ARBA" id="ARBA00023043"/>
    </source>
</evidence>
<evidence type="ECO:0000256" key="17">
    <source>
        <dbReference type="SAM" id="Phobius"/>
    </source>
</evidence>
<dbReference type="Pfam" id="PF00023">
    <property type="entry name" value="Ank"/>
    <property type="match status" value="1"/>
</dbReference>
<dbReference type="SUPFAM" id="SSF48403">
    <property type="entry name" value="Ankyrin repeat"/>
    <property type="match status" value="1"/>
</dbReference>
<keyword evidence="6 17" id="KW-0812">Transmembrane</keyword>
<comment type="subcellular location">
    <subcellularLocation>
        <location evidence="1">Cell membrane</location>
        <topology evidence="1">Multi-pass membrane protein</topology>
    </subcellularLocation>
</comment>
<dbReference type="InterPro" id="IPR002110">
    <property type="entry name" value="Ankyrin_rpt"/>
</dbReference>
<dbReference type="AlphaFoldDB" id="A0A9W7WD88"/>
<keyword evidence="7" id="KW-0677">Repeat</keyword>
<evidence type="ECO:0000256" key="14">
    <source>
        <dbReference type="ARBA" id="ARBA00023303"/>
    </source>
</evidence>
<keyword evidence="19" id="KW-0675">Receptor</keyword>
<dbReference type="InterPro" id="IPR013555">
    <property type="entry name" value="TRP_dom"/>
</dbReference>
<feature type="region of interest" description="Disordered" evidence="16">
    <location>
        <begin position="842"/>
        <end position="881"/>
    </location>
</feature>
<evidence type="ECO:0000313" key="20">
    <source>
        <dbReference type="Proteomes" id="UP001059041"/>
    </source>
</evidence>
<dbReference type="InterPro" id="IPR002153">
    <property type="entry name" value="TRPC_channel"/>
</dbReference>
<evidence type="ECO:0000256" key="5">
    <source>
        <dbReference type="ARBA" id="ARBA00022673"/>
    </source>
</evidence>
<dbReference type="SMART" id="SM01420">
    <property type="entry name" value="TRP_2"/>
    <property type="match status" value="1"/>
</dbReference>
<dbReference type="Pfam" id="PF08344">
    <property type="entry name" value="TRP_2"/>
    <property type="match status" value="1"/>
</dbReference>
<evidence type="ECO:0000256" key="1">
    <source>
        <dbReference type="ARBA" id="ARBA00004651"/>
    </source>
</evidence>
<dbReference type="PRINTS" id="PR01097">
    <property type="entry name" value="TRNSRECEPTRP"/>
</dbReference>
<organism evidence="19 20">
    <name type="scientific">Triplophysa rosa</name>
    <name type="common">Cave loach</name>
    <dbReference type="NCBI Taxonomy" id="992332"/>
    <lineage>
        <taxon>Eukaryota</taxon>
        <taxon>Metazoa</taxon>
        <taxon>Chordata</taxon>
        <taxon>Craniata</taxon>
        <taxon>Vertebrata</taxon>
        <taxon>Euteleostomi</taxon>
        <taxon>Actinopterygii</taxon>
        <taxon>Neopterygii</taxon>
        <taxon>Teleostei</taxon>
        <taxon>Ostariophysi</taxon>
        <taxon>Cypriniformes</taxon>
        <taxon>Nemacheilidae</taxon>
        <taxon>Triplophysa</taxon>
    </lineage>
</organism>
<feature type="transmembrane region" description="Helical" evidence="17">
    <location>
        <begin position="330"/>
        <end position="354"/>
    </location>
</feature>
<dbReference type="Pfam" id="PF00520">
    <property type="entry name" value="Ion_trans"/>
    <property type="match status" value="1"/>
</dbReference>
<dbReference type="Proteomes" id="UP001059041">
    <property type="component" value="Linkage Group LG19"/>
</dbReference>
<keyword evidence="11" id="KW-0406">Ion transport</keyword>
<keyword evidence="4" id="KW-0109">Calcium transport</keyword>
<feature type="compositionally biased region" description="Basic residues" evidence="16">
    <location>
        <begin position="871"/>
        <end position="881"/>
    </location>
</feature>
<feature type="compositionally biased region" description="Basic and acidic residues" evidence="16">
    <location>
        <begin position="790"/>
        <end position="804"/>
    </location>
</feature>